<dbReference type="PANTHER" id="PTHR30250">
    <property type="entry name" value="PST FAMILY PREDICTED COLANIC ACID TRANSPORTER"/>
    <property type="match status" value="1"/>
</dbReference>
<feature type="transmembrane region" description="Helical" evidence="6">
    <location>
        <begin position="145"/>
        <end position="165"/>
    </location>
</feature>
<evidence type="ECO:0000256" key="1">
    <source>
        <dbReference type="ARBA" id="ARBA00004651"/>
    </source>
</evidence>
<evidence type="ECO:0000256" key="2">
    <source>
        <dbReference type="ARBA" id="ARBA00022475"/>
    </source>
</evidence>
<keyword evidence="2" id="KW-1003">Cell membrane</keyword>
<dbReference type="RefSeq" id="WP_126831471.1">
    <property type="nucleotide sequence ID" value="NZ_CBCRYB010000010.1"/>
</dbReference>
<dbReference type="InterPro" id="IPR050833">
    <property type="entry name" value="Poly_Biosynth_Transport"/>
</dbReference>
<evidence type="ECO:0000256" key="6">
    <source>
        <dbReference type="SAM" id="Phobius"/>
    </source>
</evidence>
<evidence type="ECO:0000256" key="3">
    <source>
        <dbReference type="ARBA" id="ARBA00022692"/>
    </source>
</evidence>
<reference evidence="7 8" key="1">
    <citation type="submission" date="2017-05" db="EMBL/GenBank/DDBJ databases">
        <title>Vagococcus spp. assemblies.</title>
        <authorList>
            <person name="Gulvik C.A."/>
        </authorList>
    </citation>
    <scope>NUCLEOTIDE SEQUENCE [LARGE SCALE GENOMIC DNA]</scope>
    <source>
        <strain evidence="7 8">CCUG 41755</strain>
    </source>
</reference>
<accession>A0A430A864</accession>
<evidence type="ECO:0000256" key="4">
    <source>
        <dbReference type="ARBA" id="ARBA00022989"/>
    </source>
</evidence>
<keyword evidence="3 6" id="KW-0812">Transmembrane</keyword>
<dbReference type="GO" id="GO:0005886">
    <property type="term" value="C:plasma membrane"/>
    <property type="evidence" value="ECO:0007669"/>
    <property type="project" value="UniProtKB-SubCell"/>
</dbReference>
<feature type="transmembrane region" description="Helical" evidence="6">
    <location>
        <begin position="411"/>
        <end position="429"/>
    </location>
</feature>
<feature type="transmembrane region" description="Helical" evidence="6">
    <location>
        <begin position="43"/>
        <end position="65"/>
    </location>
</feature>
<dbReference type="Proteomes" id="UP000287101">
    <property type="component" value="Unassembled WGS sequence"/>
</dbReference>
<feature type="transmembrane region" description="Helical" evidence="6">
    <location>
        <begin position="313"/>
        <end position="336"/>
    </location>
</feature>
<evidence type="ECO:0000256" key="5">
    <source>
        <dbReference type="ARBA" id="ARBA00023136"/>
    </source>
</evidence>
<dbReference type="AlphaFoldDB" id="A0A430A864"/>
<feature type="transmembrane region" description="Helical" evidence="6">
    <location>
        <begin position="435"/>
        <end position="452"/>
    </location>
</feature>
<evidence type="ECO:0000313" key="8">
    <source>
        <dbReference type="Proteomes" id="UP000287101"/>
    </source>
</evidence>
<comment type="caution">
    <text evidence="7">The sequence shown here is derived from an EMBL/GenBank/DDBJ whole genome shotgun (WGS) entry which is preliminary data.</text>
</comment>
<sequence>MNKKSILKNFSYTFIANMVSLLVSLLLIIFVPKFIGVKEYGYWQLYVFYTTYVSYMSFGISDGFYLRHGGREYDELDKESLSFQYWFMVIYNVILDIAFVLTYMTLFTDANKLYIIISVCVVGVMVVPKSLIAYSLQGSNRIKEFAIMLIIEKMLYFILVVLLLVSGKVDFQYYIIADIIGKLVSVIYGIFKTSDFVFYKFKMSRKNWFELVSNFKVGILMLISNLSSLLIVGIVRMFIEKKWGIEEFGKVSLTLSITNMMMVFVSAISVVLFPILRKLNVDQIKKIYAVLRDIITIPLLGAMLFYFPFKSVLVAYLPAYKVSVEYMALILPIIVFESKSMMLIVTYLKTLREEKALLVINVFMAILSLVSTITLTNYFHSIELMIVLITVLLMIRCLLLEVYLSKVISCSIVYNNFLILLVSIIFIYSSYFIKGYKGFFIFLITYSIYLVINRKNINSAWKFIKHK</sequence>
<feature type="transmembrane region" description="Helical" evidence="6">
    <location>
        <begin position="211"/>
        <end position="239"/>
    </location>
</feature>
<feature type="transmembrane region" description="Helical" evidence="6">
    <location>
        <begin position="385"/>
        <end position="404"/>
    </location>
</feature>
<dbReference type="EMBL" id="NGJY01000002">
    <property type="protein sequence ID" value="RSU03261.1"/>
    <property type="molecule type" value="Genomic_DNA"/>
</dbReference>
<organism evidence="7 8">
    <name type="scientific">Vagococcus fessus</name>
    <dbReference type="NCBI Taxonomy" id="120370"/>
    <lineage>
        <taxon>Bacteria</taxon>
        <taxon>Bacillati</taxon>
        <taxon>Bacillota</taxon>
        <taxon>Bacilli</taxon>
        <taxon>Lactobacillales</taxon>
        <taxon>Enterococcaceae</taxon>
        <taxon>Vagococcus</taxon>
    </lineage>
</organism>
<gene>
    <name evidence="7" type="ORF">CBF31_05970</name>
</gene>
<comment type="subcellular location">
    <subcellularLocation>
        <location evidence="1">Cell membrane</location>
        <topology evidence="1">Multi-pass membrane protein</topology>
    </subcellularLocation>
</comment>
<evidence type="ECO:0008006" key="9">
    <source>
        <dbReference type="Google" id="ProtNLM"/>
    </source>
</evidence>
<protein>
    <recommendedName>
        <fullName evidence="9">Polysaccharide biosynthesis protein C-terminal domain-containing protein</fullName>
    </recommendedName>
</protein>
<name>A0A430A864_9ENTE</name>
<feature type="transmembrane region" description="Helical" evidence="6">
    <location>
        <begin position="85"/>
        <end position="107"/>
    </location>
</feature>
<keyword evidence="5 6" id="KW-0472">Membrane</keyword>
<dbReference type="OrthoDB" id="385011at2"/>
<keyword evidence="8" id="KW-1185">Reference proteome</keyword>
<feature type="transmembrane region" description="Helical" evidence="6">
    <location>
        <begin position="12"/>
        <end position="31"/>
    </location>
</feature>
<feature type="transmembrane region" description="Helical" evidence="6">
    <location>
        <begin position="287"/>
        <end position="307"/>
    </location>
</feature>
<feature type="transmembrane region" description="Helical" evidence="6">
    <location>
        <begin position="251"/>
        <end position="275"/>
    </location>
</feature>
<dbReference type="PANTHER" id="PTHR30250:SF11">
    <property type="entry name" value="O-ANTIGEN TRANSPORTER-RELATED"/>
    <property type="match status" value="1"/>
</dbReference>
<keyword evidence="4 6" id="KW-1133">Transmembrane helix</keyword>
<feature type="transmembrane region" description="Helical" evidence="6">
    <location>
        <begin position="357"/>
        <end position="379"/>
    </location>
</feature>
<feature type="transmembrane region" description="Helical" evidence="6">
    <location>
        <begin position="113"/>
        <end position="133"/>
    </location>
</feature>
<evidence type="ECO:0000313" key="7">
    <source>
        <dbReference type="EMBL" id="RSU03261.1"/>
    </source>
</evidence>
<proteinExistence type="predicted"/>